<evidence type="ECO:0000256" key="1">
    <source>
        <dbReference type="SAM" id="MobiDB-lite"/>
    </source>
</evidence>
<dbReference type="EMBL" id="VSRR010091946">
    <property type="protein sequence ID" value="MPC92617.1"/>
    <property type="molecule type" value="Genomic_DNA"/>
</dbReference>
<sequence length="148" mass="16740">MTEGKTEGDKEGAEKMVSEGRVRGEKEEGRVEMRGEMVYMPEGEMYVRDGMETGNCVSEGRMHPTPSLKSEGRDFIVLAQVSLLLCLSPQTEKHTGTLHTPPHLCIHHLTALIHTASLLYFTALLFFLTPVKSYWFDPHRFTCGQLRE</sequence>
<keyword evidence="2" id="KW-1133">Transmembrane helix</keyword>
<organism evidence="3 4">
    <name type="scientific">Portunus trituberculatus</name>
    <name type="common">Swimming crab</name>
    <name type="synonym">Neptunus trituberculatus</name>
    <dbReference type="NCBI Taxonomy" id="210409"/>
    <lineage>
        <taxon>Eukaryota</taxon>
        <taxon>Metazoa</taxon>
        <taxon>Ecdysozoa</taxon>
        <taxon>Arthropoda</taxon>
        <taxon>Crustacea</taxon>
        <taxon>Multicrustacea</taxon>
        <taxon>Malacostraca</taxon>
        <taxon>Eumalacostraca</taxon>
        <taxon>Eucarida</taxon>
        <taxon>Decapoda</taxon>
        <taxon>Pleocyemata</taxon>
        <taxon>Brachyura</taxon>
        <taxon>Eubrachyura</taxon>
        <taxon>Portunoidea</taxon>
        <taxon>Portunidae</taxon>
        <taxon>Portuninae</taxon>
        <taxon>Portunus</taxon>
    </lineage>
</organism>
<keyword evidence="2" id="KW-0472">Membrane</keyword>
<name>A0A5B7JH83_PORTR</name>
<evidence type="ECO:0000313" key="4">
    <source>
        <dbReference type="Proteomes" id="UP000324222"/>
    </source>
</evidence>
<proteinExistence type="predicted"/>
<dbReference type="AlphaFoldDB" id="A0A5B7JH83"/>
<keyword evidence="2" id="KW-0812">Transmembrane</keyword>
<evidence type="ECO:0000313" key="3">
    <source>
        <dbReference type="EMBL" id="MPC92617.1"/>
    </source>
</evidence>
<feature type="transmembrane region" description="Helical" evidence="2">
    <location>
        <begin position="111"/>
        <end position="131"/>
    </location>
</feature>
<comment type="caution">
    <text evidence="3">The sequence shown here is derived from an EMBL/GenBank/DDBJ whole genome shotgun (WGS) entry which is preliminary data.</text>
</comment>
<gene>
    <name evidence="3" type="ORF">E2C01_087716</name>
</gene>
<accession>A0A5B7JH83</accession>
<evidence type="ECO:0000256" key="2">
    <source>
        <dbReference type="SAM" id="Phobius"/>
    </source>
</evidence>
<protein>
    <submittedName>
        <fullName evidence="3">Uncharacterized protein</fullName>
    </submittedName>
</protein>
<keyword evidence="4" id="KW-1185">Reference proteome</keyword>
<dbReference type="Proteomes" id="UP000324222">
    <property type="component" value="Unassembled WGS sequence"/>
</dbReference>
<reference evidence="3 4" key="1">
    <citation type="submission" date="2019-05" db="EMBL/GenBank/DDBJ databases">
        <title>Another draft genome of Portunus trituberculatus and its Hox gene families provides insights of decapod evolution.</title>
        <authorList>
            <person name="Jeong J.-H."/>
            <person name="Song I."/>
            <person name="Kim S."/>
            <person name="Choi T."/>
            <person name="Kim D."/>
            <person name="Ryu S."/>
            <person name="Kim W."/>
        </authorList>
    </citation>
    <scope>NUCLEOTIDE SEQUENCE [LARGE SCALE GENOMIC DNA]</scope>
    <source>
        <tissue evidence="3">Muscle</tissue>
    </source>
</reference>
<feature type="region of interest" description="Disordered" evidence="1">
    <location>
        <begin position="1"/>
        <end position="28"/>
    </location>
</feature>